<feature type="compositionally biased region" description="Basic residues" evidence="4">
    <location>
        <begin position="107"/>
        <end position="118"/>
    </location>
</feature>
<feature type="domain" description="EMI" evidence="6">
    <location>
        <begin position="245"/>
        <end position="320"/>
    </location>
</feature>
<organism evidence="7 8">
    <name type="scientific">Petromyzon marinus</name>
    <name type="common">Sea lamprey</name>
    <dbReference type="NCBI Taxonomy" id="7757"/>
    <lineage>
        <taxon>Eukaryota</taxon>
        <taxon>Metazoa</taxon>
        <taxon>Chordata</taxon>
        <taxon>Craniata</taxon>
        <taxon>Vertebrata</taxon>
        <taxon>Cyclostomata</taxon>
        <taxon>Hyperoartia</taxon>
        <taxon>Petromyzontiformes</taxon>
        <taxon>Petromyzontidae</taxon>
        <taxon>Petromyzon</taxon>
    </lineage>
</organism>
<feature type="chain" id="PRO_5042535227" evidence="5">
    <location>
        <begin position="20"/>
        <end position="1191"/>
    </location>
</feature>
<feature type="compositionally biased region" description="Low complexity" evidence="4">
    <location>
        <begin position="155"/>
        <end position="171"/>
    </location>
</feature>
<feature type="compositionally biased region" description="Basic residues" evidence="4">
    <location>
        <begin position="172"/>
        <end position="183"/>
    </location>
</feature>
<dbReference type="GeneID" id="116940169"/>
<evidence type="ECO:0000256" key="3">
    <source>
        <dbReference type="SAM" id="Coils"/>
    </source>
</evidence>
<keyword evidence="2" id="KW-1015">Disulfide bond</keyword>
<dbReference type="Proteomes" id="UP001318040">
    <property type="component" value="Chromosome 8"/>
</dbReference>
<gene>
    <name evidence="8" type="primary">LOC116940169</name>
</gene>
<keyword evidence="3" id="KW-0175">Coiled coil</keyword>
<feature type="compositionally biased region" description="Acidic residues" evidence="4">
    <location>
        <begin position="1138"/>
        <end position="1151"/>
    </location>
</feature>
<dbReference type="RefSeq" id="XP_032805415.1">
    <property type="nucleotide sequence ID" value="XM_032949524.1"/>
</dbReference>
<feature type="region of interest" description="Disordered" evidence="4">
    <location>
        <begin position="150"/>
        <end position="216"/>
    </location>
</feature>
<evidence type="ECO:0000259" key="6">
    <source>
        <dbReference type="PROSITE" id="PS51041"/>
    </source>
</evidence>
<evidence type="ECO:0000256" key="2">
    <source>
        <dbReference type="ARBA" id="ARBA00023157"/>
    </source>
</evidence>
<evidence type="ECO:0000256" key="1">
    <source>
        <dbReference type="ARBA" id="ARBA00022729"/>
    </source>
</evidence>
<dbReference type="GO" id="GO:0043565">
    <property type="term" value="F:sequence-specific DNA binding"/>
    <property type="evidence" value="ECO:0007669"/>
    <property type="project" value="TreeGrafter"/>
</dbReference>
<feature type="region of interest" description="Disordered" evidence="4">
    <location>
        <begin position="107"/>
        <end position="127"/>
    </location>
</feature>
<feature type="compositionally biased region" description="Gly residues" evidence="4">
    <location>
        <begin position="1152"/>
        <end position="1163"/>
    </location>
</feature>
<dbReference type="AlphaFoldDB" id="A0AAJ7WPQ5"/>
<feature type="region of interest" description="Disordered" evidence="4">
    <location>
        <begin position="580"/>
        <end position="610"/>
    </location>
</feature>
<dbReference type="PANTHER" id="PTHR14312:SF1">
    <property type="entry name" value="BASIC-LEUCINE ZIPPER TRANSCRIPTION FACTOR A"/>
    <property type="match status" value="1"/>
</dbReference>
<accession>A0AAJ7WPQ5</accession>
<feature type="region of interest" description="Disordered" evidence="4">
    <location>
        <begin position="1106"/>
        <end position="1191"/>
    </location>
</feature>
<dbReference type="PROSITE" id="PS51041">
    <property type="entry name" value="EMI"/>
    <property type="match status" value="1"/>
</dbReference>
<name>A0AAJ7WPQ5_PETMA</name>
<feature type="compositionally biased region" description="Acidic residues" evidence="4">
    <location>
        <begin position="902"/>
        <end position="920"/>
    </location>
</feature>
<keyword evidence="7" id="KW-1185">Reference proteome</keyword>
<feature type="region of interest" description="Disordered" evidence="4">
    <location>
        <begin position="734"/>
        <end position="774"/>
    </location>
</feature>
<keyword evidence="1 5" id="KW-0732">Signal</keyword>
<feature type="compositionally biased region" description="Gly residues" evidence="4">
    <location>
        <begin position="1124"/>
        <end position="1137"/>
    </location>
</feature>
<feature type="compositionally biased region" description="Low complexity" evidence="4">
    <location>
        <begin position="196"/>
        <end position="208"/>
    </location>
</feature>
<proteinExistence type="predicted"/>
<feature type="region of interest" description="Disordered" evidence="4">
    <location>
        <begin position="902"/>
        <end position="926"/>
    </location>
</feature>
<feature type="compositionally biased region" description="Low complexity" evidence="4">
    <location>
        <begin position="734"/>
        <end position="747"/>
    </location>
</feature>
<dbReference type="GO" id="GO:0005634">
    <property type="term" value="C:nucleus"/>
    <property type="evidence" value="ECO:0007669"/>
    <property type="project" value="TreeGrafter"/>
</dbReference>
<protein>
    <submittedName>
        <fullName evidence="8">EMILIN-1-like isoform X1</fullName>
    </submittedName>
</protein>
<sequence length="1191" mass="129245">MLVTCWTLFFSLAWCGALGAGAFSSSQSSARAQQQEQLQQQQQQLQQQEQLQQQQLQQQEQLQQQQLHQSHSDATQVGLDARLPVAHADSRQRGGRITGRAIVTPALHHHHQQQQQQHHHPDRDENAIHTGRMDERDSSTGDAHDKVATVVSQTQHQPQHGQQQQQQQPHRQPLHHHLLHRHQQQQQRQRDTETPGGTAAAAAAAAAGEAGGGARSPGIIWEASGLVQEEGGFTRTSRQARNSRGRNWCAYVRTRLSPTALADGSETYVGKATQQCPWTYGVCGIVYRVMQRPSYRVKHLIVTSLEWRCCPGHDGTNCDPKGPFGFVQGTPLDSKDSAIPSPPLNDEKNRPGRHDGINNLEKHLVHLAQLQRDVANVSGALGDVRGSLRALEDRVAVPRPDATSNRISEDDVTELVKKLVQQQMAELHRALYEPVRRIASTVAGLAKDVELSRRDAAVLNGSVADAARACGEALLLARGNERSIAELASSELHVGSQSPPPGAIGNHGVAEEEGDEEKGEDAAERVREELERLRHSVVADFSRQLGDLREDVRGRIEALGASVADAERRQQWQQAALRKLLDAPPPPPPPPPPESPPTAGPGHAAPTGDWHGVRETMAIHAALINDTSERVWELAQLLRQWRQEEEEEEAAACGMPCTELVASARDAQRLAHGARDAEERLDGLQRLLRANLSSTEEGLRQATGAVRDLYRETGELRLALSELQQQQLQQLQQLQQQQQQQQSNTDAPRARADTPDPDTRPPPGHSDERLDASSSTLDELAGDVAALKLSHDDLLARVQQESRAQALHVQELHDALAARMEGGARKAGARLDVLAARGEAMAHDHGKLERHVERLYNSSVDTLLHVSSLGQRLDDLNSSFNTLLEDTLRHTLVLEAMGAFDESDYDDDDDDDDDGDDGDDGYGAPKRSINLLELNKGVLAASDSALRNGKALDQMVTQVRNLKQQLDDRVANLERRFLSGGAGGVGGSGGDGDGSGDAARDGSLGVEVARLRDLEVAARESRQQRRFLEEKLRDLESSCCGGGGGGGGGDSSSSITIGDVLEEFRQEVEHNITSVRLTLEAIPLDEVRRELIAEVSERVNAALLDARRGKGAGRRRQRKKGKGPGRGPGAGGSGGSGGDDEEEADDDDDDAGGGGGGGVGGEDFAGAGAYRELAGDEDAESHLERRKRRDA</sequence>
<evidence type="ECO:0000313" key="7">
    <source>
        <dbReference type="Proteomes" id="UP001318040"/>
    </source>
</evidence>
<dbReference type="InterPro" id="IPR011489">
    <property type="entry name" value="EMI_domain"/>
</dbReference>
<dbReference type="KEGG" id="pmrn:116940169"/>
<evidence type="ECO:0000313" key="8">
    <source>
        <dbReference type="RefSeq" id="XP_032805415.1"/>
    </source>
</evidence>
<reference evidence="8" key="1">
    <citation type="submission" date="2025-08" db="UniProtKB">
        <authorList>
            <consortium name="RefSeq"/>
        </authorList>
    </citation>
    <scope>IDENTIFICATION</scope>
    <source>
        <tissue evidence="8">Sperm</tissue>
    </source>
</reference>
<evidence type="ECO:0000256" key="5">
    <source>
        <dbReference type="SAM" id="SignalP"/>
    </source>
</evidence>
<feature type="region of interest" description="Disordered" evidence="4">
    <location>
        <begin position="491"/>
        <end position="527"/>
    </location>
</feature>
<feature type="compositionally biased region" description="Pro residues" evidence="4">
    <location>
        <begin position="583"/>
        <end position="599"/>
    </location>
</feature>
<dbReference type="GO" id="GO:0010468">
    <property type="term" value="P:regulation of gene expression"/>
    <property type="evidence" value="ECO:0007669"/>
    <property type="project" value="TreeGrafter"/>
</dbReference>
<evidence type="ECO:0000256" key="4">
    <source>
        <dbReference type="SAM" id="MobiDB-lite"/>
    </source>
</evidence>
<feature type="compositionally biased region" description="Basic residues" evidence="4">
    <location>
        <begin position="1109"/>
        <end position="1123"/>
    </location>
</feature>
<feature type="coiled-coil region" evidence="3">
    <location>
        <begin position="1011"/>
        <end position="1038"/>
    </location>
</feature>
<dbReference type="Pfam" id="PF07546">
    <property type="entry name" value="EMI"/>
    <property type="match status" value="1"/>
</dbReference>
<feature type="region of interest" description="Disordered" evidence="4">
    <location>
        <begin position="326"/>
        <end position="352"/>
    </location>
</feature>
<feature type="compositionally biased region" description="Basic and acidic residues" evidence="4">
    <location>
        <begin position="748"/>
        <end position="771"/>
    </location>
</feature>
<dbReference type="PANTHER" id="PTHR14312">
    <property type="entry name" value="CREB/ATF BZIP TRANSCRIPTION FACTOR"/>
    <property type="match status" value="1"/>
</dbReference>
<feature type="coiled-coil region" evidence="3">
    <location>
        <begin position="31"/>
        <end position="65"/>
    </location>
</feature>
<feature type="signal peptide" evidence="5">
    <location>
        <begin position="1"/>
        <end position="19"/>
    </location>
</feature>